<proteinExistence type="inferred from homology"/>
<dbReference type="GO" id="GO:0005634">
    <property type="term" value="C:nucleus"/>
    <property type="evidence" value="ECO:0007669"/>
    <property type="project" value="TreeGrafter"/>
</dbReference>
<reference evidence="4 5" key="1">
    <citation type="journal article" date="2018" name="Evol. Lett.">
        <title>Horizontal gene cluster transfer increased hallucinogenic mushroom diversity.</title>
        <authorList>
            <person name="Reynolds H.T."/>
            <person name="Vijayakumar V."/>
            <person name="Gluck-Thaler E."/>
            <person name="Korotkin H.B."/>
            <person name="Matheny P.B."/>
            <person name="Slot J.C."/>
        </authorList>
    </citation>
    <scope>NUCLEOTIDE SEQUENCE [LARGE SCALE GENOMIC DNA]</scope>
    <source>
        <strain evidence="4 5">2631</strain>
    </source>
</reference>
<dbReference type="FunCoup" id="A0A409XM77">
    <property type="interactions" value="535"/>
</dbReference>
<dbReference type="Gene3D" id="2.60.120.470">
    <property type="entry name" value="PITH domain"/>
    <property type="match status" value="1"/>
</dbReference>
<evidence type="ECO:0000313" key="5">
    <source>
        <dbReference type="Proteomes" id="UP000283269"/>
    </source>
</evidence>
<comment type="similarity">
    <text evidence="1">Belongs to the PITHD1 family.</text>
</comment>
<dbReference type="AlphaFoldDB" id="A0A409XM77"/>
<feature type="region of interest" description="Disordered" evidence="2">
    <location>
        <begin position="1"/>
        <end position="25"/>
    </location>
</feature>
<dbReference type="InParanoid" id="A0A409XM77"/>
<dbReference type="EMBL" id="NHYD01001238">
    <property type="protein sequence ID" value="PPQ91827.1"/>
    <property type="molecule type" value="Genomic_DNA"/>
</dbReference>
<dbReference type="PANTHER" id="PTHR12175">
    <property type="entry name" value="AD039 HT014 THIOREDOXIN FAMILY TRP26"/>
    <property type="match status" value="1"/>
</dbReference>
<organism evidence="4 5">
    <name type="scientific">Psilocybe cyanescens</name>
    <dbReference type="NCBI Taxonomy" id="93625"/>
    <lineage>
        <taxon>Eukaryota</taxon>
        <taxon>Fungi</taxon>
        <taxon>Dikarya</taxon>
        <taxon>Basidiomycota</taxon>
        <taxon>Agaricomycotina</taxon>
        <taxon>Agaricomycetes</taxon>
        <taxon>Agaricomycetidae</taxon>
        <taxon>Agaricales</taxon>
        <taxon>Agaricineae</taxon>
        <taxon>Strophariaceae</taxon>
        <taxon>Psilocybe</taxon>
    </lineage>
</organism>
<dbReference type="InterPro" id="IPR010400">
    <property type="entry name" value="PITH_dom"/>
</dbReference>
<name>A0A409XM77_PSICY</name>
<evidence type="ECO:0000259" key="3">
    <source>
        <dbReference type="PROSITE" id="PS51532"/>
    </source>
</evidence>
<dbReference type="GO" id="GO:0005737">
    <property type="term" value="C:cytoplasm"/>
    <property type="evidence" value="ECO:0007669"/>
    <property type="project" value="UniProtKB-ARBA"/>
</dbReference>
<dbReference type="OrthoDB" id="2635at2759"/>
<dbReference type="PANTHER" id="PTHR12175:SF1">
    <property type="entry name" value="PITH DOMAIN-CONTAINING PROTEIN 1"/>
    <property type="match status" value="1"/>
</dbReference>
<dbReference type="Proteomes" id="UP000283269">
    <property type="component" value="Unassembled WGS sequence"/>
</dbReference>
<evidence type="ECO:0000313" key="4">
    <source>
        <dbReference type="EMBL" id="PPQ91827.1"/>
    </source>
</evidence>
<gene>
    <name evidence="4" type="ORF">CVT25_000274</name>
</gene>
<dbReference type="Pfam" id="PF06201">
    <property type="entry name" value="PITH"/>
    <property type="match status" value="1"/>
</dbReference>
<dbReference type="InterPro" id="IPR037047">
    <property type="entry name" value="PITH_dom_sf"/>
</dbReference>
<comment type="caution">
    <text evidence="4">The sequence shown here is derived from an EMBL/GenBank/DDBJ whole genome shotgun (WGS) entry which is preliminary data.</text>
</comment>
<dbReference type="InterPro" id="IPR008979">
    <property type="entry name" value="Galactose-bd-like_sf"/>
</dbReference>
<sequence>MPHQHHDGCGHESHDHDHDHDHDQSNLGFQDNLYIHIDRQNVMALNAVGNAPDIIKPWHARLDEAQFLEIILRLKAMLLKAGPEGQTPAKISLFANHDSLDFDDIADKTPTQEFDVPPNREIGEYSLKTAKFSNVSHITVFVPASQGADTSRIYYLGFLGTWSQHKSQPIITVYEAQANLADHEKIQGMDGTWTTPGH</sequence>
<evidence type="ECO:0000256" key="2">
    <source>
        <dbReference type="SAM" id="MobiDB-lite"/>
    </source>
</evidence>
<protein>
    <recommendedName>
        <fullName evidence="3">PITH domain-containing protein</fullName>
    </recommendedName>
</protein>
<accession>A0A409XM77</accession>
<keyword evidence="5" id="KW-1185">Reference proteome</keyword>
<feature type="compositionally biased region" description="Basic and acidic residues" evidence="2">
    <location>
        <begin position="1"/>
        <end position="24"/>
    </location>
</feature>
<dbReference type="SUPFAM" id="SSF49785">
    <property type="entry name" value="Galactose-binding domain-like"/>
    <property type="match status" value="1"/>
</dbReference>
<dbReference type="InterPro" id="IPR045099">
    <property type="entry name" value="PITH1-like"/>
</dbReference>
<feature type="domain" description="PITH" evidence="3">
    <location>
        <begin position="22"/>
        <end position="178"/>
    </location>
</feature>
<evidence type="ECO:0000256" key="1">
    <source>
        <dbReference type="ARBA" id="ARBA00025788"/>
    </source>
</evidence>
<dbReference type="PROSITE" id="PS51532">
    <property type="entry name" value="PITH"/>
    <property type="match status" value="1"/>
</dbReference>